<feature type="domain" description="Endonuclease/exonuclease/phosphatase" evidence="8">
    <location>
        <begin position="6"/>
        <end position="246"/>
    </location>
</feature>
<evidence type="ECO:0000256" key="3">
    <source>
        <dbReference type="ARBA" id="ARBA00022801"/>
    </source>
</evidence>
<comment type="caution">
    <text evidence="9">The sequence shown here is derived from an EMBL/GenBank/DDBJ whole genome shotgun (WGS) entry which is preliminary data.</text>
</comment>
<feature type="binding site" evidence="6">
    <location>
        <position position="8"/>
    </location>
    <ligand>
        <name>Mg(2+)</name>
        <dbReference type="ChEBI" id="CHEBI:18420"/>
        <label>1</label>
    </ligand>
</feature>
<feature type="binding site" evidence="6">
    <location>
        <position position="36"/>
    </location>
    <ligand>
        <name>Mg(2+)</name>
        <dbReference type="ChEBI" id="CHEBI:18420"/>
        <label>1</label>
    </ligand>
</feature>
<dbReference type="GO" id="GO:0008081">
    <property type="term" value="F:phosphoric diester hydrolase activity"/>
    <property type="evidence" value="ECO:0007669"/>
    <property type="project" value="TreeGrafter"/>
</dbReference>
<dbReference type="Pfam" id="PF03372">
    <property type="entry name" value="Exo_endo_phos"/>
    <property type="match status" value="1"/>
</dbReference>
<evidence type="ECO:0000256" key="4">
    <source>
        <dbReference type="ARBA" id="ARBA00022842"/>
    </source>
</evidence>
<evidence type="ECO:0000313" key="10">
    <source>
        <dbReference type="Proteomes" id="UP000808349"/>
    </source>
</evidence>
<feature type="binding site" evidence="6">
    <location>
        <position position="151"/>
    </location>
    <ligand>
        <name>Mg(2+)</name>
        <dbReference type="ChEBI" id="CHEBI:18420"/>
        <label>1</label>
    </ligand>
</feature>
<dbReference type="Proteomes" id="UP000808349">
    <property type="component" value="Unassembled WGS sequence"/>
</dbReference>
<evidence type="ECO:0000313" key="9">
    <source>
        <dbReference type="EMBL" id="MBK9716443.1"/>
    </source>
</evidence>
<dbReference type="NCBIfam" id="TIGR00195">
    <property type="entry name" value="exoDNase_III"/>
    <property type="match status" value="1"/>
</dbReference>
<dbReference type="PANTHER" id="PTHR22748:SF6">
    <property type="entry name" value="DNA-(APURINIC OR APYRIMIDINIC SITE) ENDONUCLEASE"/>
    <property type="match status" value="1"/>
</dbReference>
<dbReference type="PANTHER" id="PTHR22748">
    <property type="entry name" value="AP ENDONUCLEASE"/>
    <property type="match status" value="1"/>
</dbReference>
<reference evidence="9 10" key="1">
    <citation type="submission" date="2020-10" db="EMBL/GenBank/DDBJ databases">
        <title>Connecting structure to function with the recovery of over 1000 high-quality activated sludge metagenome-assembled genomes encoding full-length rRNA genes using long-read sequencing.</title>
        <authorList>
            <person name="Singleton C.M."/>
            <person name="Petriglieri F."/>
            <person name="Kristensen J.M."/>
            <person name="Kirkegaard R.H."/>
            <person name="Michaelsen T.Y."/>
            <person name="Andersen M.H."/>
            <person name="Karst S.M."/>
            <person name="Dueholm M.S."/>
            <person name="Nielsen P.H."/>
            <person name="Albertsen M."/>
        </authorList>
    </citation>
    <scope>NUCLEOTIDE SEQUENCE [LARGE SCALE GENOMIC DNA]</scope>
    <source>
        <strain evidence="9">Ribe_18-Q3-R11-54_BAT3C.373</strain>
    </source>
</reference>
<evidence type="ECO:0000259" key="8">
    <source>
        <dbReference type="Pfam" id="PF03372"/>
    </source>
</evidence>
<keyword evidence="3 9" id="KW-0378">Hydrolase</keyword>
<sequence length="256" mass="30263">MKKIISLNVNGLRSAILKGFTAWIKENDFDIICLQEIKMDSSYADPDFFINQGYYSYWHCATKKGYSGVMILSKEKINNIFIGTGNPEYDQEGRVIRADIGDWSIINAYFPSGSSGEERHDFKMKFIQDFYPWIQELLYIRKKIILVGDYNIVHQAIDIHNPERKDNPSGYRPEERAWLNAWFSELFDDSFRILYPDKQEFSWWSYRAGSYQKNKGWRIDYQSISKPFSACVVNYKHHYDIRFSDHCPIEGNYNLI</sequence>
<evidence type="ECO:0000256" key="5">
    <source>
        <dbReference type="PIRSR" id="PIRSR604808-1"/>
    </source>
</evidence>
<dbReference type="GO" id="GO:0046872">
    <property type="term" value="F:metal ion binding"/>
    <property type="evidence" value="ECO:0007669"/>
    <property type="project" value="UniProtKB-KW"/>
</dbReference>
<name>A0A9D7XG77_9BACT</name>
<dbReference type="SUPFAM" id="SSF56219">
    <property type="entry name" value="DNase I-like"/>
    <property type="match status" value="1"/>
</dbReference>
<evidence type="ECO:0000256" key="6">
    <source>
        <dbReference type="PIRSR" id="PIRSR604808-2"/>
    </source>
</evidence>
<feature type="active site" description="Proton acceptor" evidence="5">
    <location>
        <position position="246"/>
    </location>
</feature>
<keyword evidence="2 6" id="KW-0479">Metal-binding</keyword>
<feature type="binding site" evidence="6">
    <location>
        <position position="245"/>
    </location>
    <ligand>
        <name>Mg(2+)</name>
        <dbReference type="ChEBI" id="CHEBI:18420"/>
        <label>1</label>
    </ligand>
</feature>
<evidence type="ECO:0000256" key="2">
    <source>
        <dbReference type="ARBA" id="ARBA00022723"/>
    </source>
</evidence>
<dbReference type="EC" id="3.1.11.2" evidence="9"/>
<dbReference type="InterPro" id="IPR004808">
    <property type="entry name" value="AP_endonuc_1"/>
</dbReference>
<comment type="cofactor">
    <cofactor evidence="6">
        <name>Mg(2+)</name>
        <dbReference type="ChEBI" id="CHEBI:18420"/>
    </cofactor>
    <cofactor evidence="6">
        <name>Mn(2+)</name>
        <dbReference type="ChEBI" id="CHEBI:29035"/>
    </cofactor>
    <text evidence="6">Probably binds two magnesium or manganese ions per subunit.</text>
</comment>
<dbReference type="Gene3D" id="3.60.10.10">
    <property type="entry name" value="Endonuclease/exonuclease/phosphatase"/>
    <property type="match status" value="1"/>
</dbReference>
<evidence type="ECO:0000256" key="1">
    <source>
        <dbReference type="ARBA" id="ARBA00007092"/>
    </source>
</evidence>
<dbReference type="PROSITE" id="PS00726">
    <property type="entry name" value="AP_NUCLEASE_F1_1"/>
    <property type="match status" value="1"/>
</dbReference>
<dbReference type="GO" id="GO:0003906">
    <property type="term" value="F:DNA-(apurinic or apyrimidinic site) endonuclease activity"/>
    <property type="evidence" value="ECO:0007669"/>
    <property type="project" value="TreeGrafter"/>
</dbReference>
<comment type="similarity">
    <text evidence="1">Belongs to the DNA repair enzymes AP/ExoA family.</text>
</comment>
<evidence type="ECO:0000256" key="7">
    <source>
        <dbReference type="PIRSR" id="PIRSR604808-3"/>
    </source>
</evidence>
<keyword evidence="4 6" id="KW-0460">Magnesium</keyword>
<feature type="binding site" evidence="6">
    <location>
        <position position="149"/>
    </location>
    <ligand>
        <name>Mg(2+)</name>
        <dbReference type="ChEBI" id="CHEBI:18420"/>
        <label>1</label>
    </ligand>
</feature>
<dbReference type="InterPro" id="IPR005135">
    <property type="entry name" value="Endo/exonuclease/phosphatase"/>
</dbReference>
<dbReference type="AlphaFoldDB" id="A0A9D7XG77"/>
<feature type="binding site" evidence="6">
    <location>
        <position position="246"/>
    </location>
    <ligand>
        <name>Mg(2+)</name>
        <dbReference type="ChEBI" id="CHEBI:18420"/>
        <label>1</label>
    </ligand>
</feature>
<keyword evidence="6" id="KW-0464">Manganese</keyword>
<accession>A0A9D7XG77</accession>
<dbReference type="NCBIfam" id="TIGR00633">
    <property type="entry name" value="xth"/>
    <property type="match status" value="1"/>
</dbReference>
<organism evidence="9 10">
    <name type="scientific">Candidatus Defluviibacterium haderslevense</name>
    <dbReference type="NCBI Taxonomy" id="2981993"/>
    <lineage>
        <taxon>Bacteria</taxon>
        <taxon>Pseudomonadati</taxon>
        <taxon>Bacteroidota</taxon>
        <taxon>Saprospiria</taxon>
        <taxon>Saprospirales</taxon>
        <taxon>Saprospiraceae</taxon>
        <taxon>Candidatus Defluviibacterium</taxon>
    </lineage>
</organism>
<dbReference type="GO" id="GO:0003677">
    <property type="term" value="F:DNA binding"/>
    <property type="evidence" value="ECO:0007669"/>
    <property type="project" value="InterPro"/>
</dbReference>
<feature type="site" description="Transition state stabilizer" evidence="7">
    <location>
        <position position="151"/>
    </location>
</feature>
<proteinExistence type="inferred from homology"/>
<dbReference type="EMBL" id="JADKFW010000004">
    <property type="protein sequence ID" value="MBK9716443.1"/>
    <property type="molecule type" value="Genomic_DNA"/>
</dbReference>
<dbReference type="PROSITE" id="PS51435">
    <property type="entry name" value="AP_NUCLEASE_F1_4"/>
    <property type="match status" value="1"/>
</dbReference>
<feature type="site" description="Important for catalytic activity" evidence="7">
    <location>
        <position position="220"/>
    </location>
</feature>
<dbReference type="GO" id="GO:0008311">
    <property type="term" value="F:double-stranded DNA 3'-5' DNA exonuclease activity"/>
    <property type="evidence" value="ECO:0007669"/>
    <property type="project" value="UniProtKB-EC"/>
</dbReference>
<feature type="active site" evidence="5">
    <location>
        <position position="109"/>
    </location>
</feature>
<protein>
    <submittedName>
        <fullName evidence="9">Exodeoxyribonuclease III</fullName>
        <ecNumber evidence="9">3.1.11.2</ecNumber>
    </submittedName>
</protein>
<feature type="site" description="Interaction with DNA substrate" evidence="7">
    <location>
        <position position="246"/>
    </location>
</feature>
<gene>
    <name evidence="9" type="primary">xth</name>
    <name evidence="9" type="ORF">IPO85_02765</name>
</gene>
<dbReference type="InterPro" id="IPR036691">
    <property type="entry name" value="Endo/exonu/phosph_ase_sf"/>
</dbReference>
<dbReference type="InterPro" id="IPR020847">
    <property type="entry name" value="AP_endonuclease_F1_BS"/>
</dbReference>
<dbReference type="GO" id="GO:0006284">
    <property type="term" value="P:base-excision repair"/>
    <property type="evidence" value="ECO:0007669"/>
    <property type="project" value="TreeGrafter"/>
</dbReference>
<feature type="active site" description="Proton donor/acceptor" evidence="5">
    <location>
        <position position="149"/>
    </location>
</feature>